<dbReference type="Gene3D" id="3.80.10.10">
    <property type="entry name" value="Ribonuclease Inhibitor"/>
    <property type="match status" value="1"/>
</dbReference>
<reference evidence="2" key="2">
    <citation type="journal article" date="2017" name="J. Anim. Genet.">
        <title>Multiple reference genome sequences of hot pepper reveal the massive evolution of plant disease resistance genes by retroduplication.</title>
        <authorList>
            <person name="Kim S."/>
            <person name="Park J."/>
            <person name="Yeom S.-I."/>
            <person name="Kim Y.-M."/>
            <person name="Seo E."/>
            <person name="Kim K.-T."/>
            <person name="Kim M.-S."/>
            <person name="Lee J.M."/>
            <person name="Cheong K."/>
            <person name="Shin H.-S."/>
            <person name="Kim S.-B."/>
            <person name="Han K."/>
            <person name="Lee J."/>
            <person name="Park M."/>
            <person name="Lee H.-A."/>
            <person name="Lee H.-Y."/>
            <person name="Lee Y."/>
            <person name="Oh S."/>
            <person name="Lee J.H."/>
            <person name="Choi E."/>
            <person name="Choi E."/>
            <person name="Lee S.E."/>
            <person name="Jeon J."/>
            <person name="Kim H."/>
            <person name="Choi G."/>
            <person name="Song H."/>
            <person name="Lee J."/>
            <person name="Lee S.-C."/>
            <person name="Kwon J.-K."/>
            <person name="Lee H.-Y."/>
            <person name="Koo N."/>
            <person name="Hong Y."/>
            <person name="Kim R.W."/>
            <person name="Kang W.-H."/>
            <person name="Huh J.H."/>
            <person name="Kang B.-C."/>
            <person name="Yang T.-J."/>
            <person name="Lee Y.-H."/>
            <person name="Bennetzen J.L."/>
            <person name="Choi D."/>
        </authorList>
    </citation>
    <scope>NUCLEOTIDE SEQUENCE [LARGE SCALE GENOMIC DNA]</scope>
    <source>
        <strain evidence="2">cv. PBC81</strain>
    </source>
</reference>
<dbReference type="AlphaFoldDB" id="A0A2G2WTM6"/>
<reference evidence="1 2" key="1">
    <citation type="journal article" date="2017" name="Genome Biol.">
        <title>New reference genome sequences of hot pepper reveal the massive evolution of plant disease-resistance genes by retroduplication.</title>
        <authorList>
            <person name="Kim S."/>
            <person name="Park J."/>
            <person name="Yeom S.I."/>
            <person name="Kim Y.M."/>
            <person name="Seo E."/>
            <person name="Kim K.T."/>
            <person name="Kim M.S."/>
            <person name="Lee J.M."/>
            <person name="Cheong K."/>
            <person name="Shin H.S."/>
            <person name="Kim S.B."/>
            <person name="Han K."/>
            <person name="Lee J."/>
            <person name="Park M."/>
            <person name="Lee H.A."/>
            <person name="Lee H.Y."/>
            <person name="Lee Y."/>
            <person name="Oh S."/>
            <person name="Lee J.H."/>
            <person name="Choi E."/>
            <person name="Choi E."/>
            <person name="Lee S.E."/>
            <person name="Jeon J."/>
            <person name="Kim H."/>
            <person name="Choi G."/>
            <person name="Song H."/>
            <person name="Lee J."/>
            <person name="Lee S.C."/>
            <person name="Kwon J.K."/>
            <person name="Lee H.Y."/>
            <person name="Koo N."/>
            <person name="Hong Y."/>
            <person name="Kim R.W."/>
            <person name="Kang W.H."/>
            <person name="Huh J.H."/>
            <person name="Kang B.C."/>
            <person name="Yang T.J."/>
            <person name="Lee Y.H."/>
            <person name="Bennetzen J.L."/>
            <person name="Choi D."/>
        </authorList>
    </citation>
    <scope>NUCLEOTIDE SEQUENCE [LARGE SCALE GENOMIC DNA]</scope>
    <source>
        <strain evidence="2">cv. PBC81</strain>
    </source>
</reference>
<organism evidence="1 2">
    <name type="scientific">Capsicum baccatum</name>
    <name type="common">Peruvian pepper</name>
    <dbReference type="NCBI Taxonomy" id="33114"/>
    <lineage>
        <taxon>Eukaryota</taxon>
        <taxon>Viridiplantae</taxon>
        <taxon>Streptophyta</taxon>
        <taxon>Embryophyta</taxon>
        <taxon>Tracheophyta</taxon>
        <taxon>Spermatophyta</taxon>
        <taxon>Magnoliopsida</taxon>
        <taxon>eudicotyledons</taxon>
        <taxon>Gunneridae</taxon>
        <taxon>Pentapetalae</taxon>
        <taxon>asterids</taxon>
        <taxon>lamiids</taxon>
        <taxon>Solanales</taxon>
        <taxon>Solanaceae</taxon>
        <taxon>Solanoideae</taxon>
        <taxon>Capsiceae</taxon>
        <taxon>Capsicum</taxon>
    </lineage>
</organism>
<dbReference type="EMBL" id="MLFT02000005">
    <property type="protein sequence ID" value="PHT48530.1"/>
    <property type="molecule type" value="Genomic_DNA"/>
</dbReference>
<keyword evidence="2" id="KW-1185">Reference proteome</keyword>
<sequence length="201" mass="22797">MYISILKEKLNKSARTINVSNCEIFSNGELSGMLQFASDLYLEECMGLRKLIDHNMSFDGLKSLYIYKCSCDFGPVEEGSGQFDPLPNLEYLTLIGVYNLKSLADMIHFRDYISLSSKRKYLLIEADNGTVLTRLLTETPIVGRPSIPWMMAYSSEGGARYFNGELARKCIHREDIAIWTSTMPSKSASCYFVDDDKDEET</sequence>
<evidence type="ECO:0000313" key="1">
    <source>
        <dbReference type="EMBL" id="PHT48530.1"/>
    </source>
</evidence>
<dbReference type="InterPro" id="IPR032675">
    <property type="entry name" value="LRR_dom_sf"/>
</dbReference>
<evidence type="ECO:0000313" key="2">
    <source>
        <dbReference type="Proteomes" id="UP000224567"/>
    </source>
</evidence>
<comment type="caution">
    <text evidence="1">The sequence shown here is derived from an EMBL/GenBank/DDBJ whole genome shotgun (WGS) entry which is preliminary data.</text>
</comment>
<name>A0A2G2WTM6_CAPBA</name>
<gene>
    <name evidence="1" type="ORF">CQW23_12738</name>
</gene>
<dbReference type="OrthoDB" id="1937853at2759"/>
<dbReference type="Proteomes" id="UP000224567">
    <property type="component" value="Unassembled WGS sequence"/>
</dbReference>
<protein>
    <submittedName>
        <fullName evidence="1">Uncharacterized protein</fullName>
    </submittedName>
</protein>
<accession>A0A2G2WTM6</accession>
<proteinExistence type="predicted"/>